<organism evidence="2 3">
    <name type="scientific">Eumeta variegata</name>
    <name type="common">Bagworm moth</name>
    <name type="synonym">Eumeta japonica</name>
    <dbReference type="NCBI Taxonomy" id="151549"/>
    <lineage>
        <taxon>Eukaryota</taxon>
        <taxon>Metazoa</taxon>
        <taxon>Ecdysozoa</taxon>
        <taxon>Arthropoda</taxon>
        <taxon>Hexapoda</taxon>
        <taxon>Insecta</taxon>
        <taxon>Pterygota</taxon>
        <taxon>Neoptera</taxon>
        <taxon>Endopterygota</taxon>
        <taxon>Lepidoptera</taxon>
        <taxon>Glossata</taxon>
        <taxon>Ditrysia</taxon>
        <taxon>Tineoidea</taxon>
        <taxon>Psychidae</taxon>
        <taxon>Oiketicinae</taxon>
        <taxon>Eumeta</taxon>
    </lineage>
</organism>
<comment type="caution">
    <text evidence="2">The sequence shown here is derived from an EMBL/GenBank/DDBJ whole genome shotgun (WGS) entry which is preliminary data.</text>
</comment>
<feature type="compositionally biased region" description="Basic residues" evidence="1">
    <location>
        <begin position="76"/>
        <end position="85"/>
    </location>
</feature>
<dbReference type="AlphaFoldDB" id="A0A4C1XEX7"/>
<dbReference type="Proteomes" id="UP000299102">
    <property type="component" value="Unassembled WGS sequence"/>
</dbReference>
<evidence type="ECO:0000313" key="3">
    <source>
        <dbReference type="Proteomes" id="UP000299102"/>
    </source>
</evidence>
<evidence type="ECO:0000256" key="1">
    <source>
        <dbReference type="SAM" id="MobiDB-lite"/>
    </source>
</evidence>
<protein>
    <submittedName>
        <fullName evidence="2">Uncharacterized protein</fullName>
    </submittedName>
</protein>
<reference evidence="2 3" key="1">
    <citation type="journal article" date="2019" name="Commun. Biol.">
        <title>The bagworm genome reveals a unique fibroin gene that provides high tensile strength.</title>
        <authorList>
            <person name="Kono N."/>
            <person name="Nakamura H."/>
            <person name="Ohtoshi R."/>
            <person name="Tomita M."/>
            <person name="Numata K."/>
            <person name="Arakawa K."/>
        </authorList>
    </citation>
    <scope>NUCLEOTIDE SEQUENCE [LARGE SCALE GENOMIC DNA]</scope>
</reference>
<accession>A0A4C1XEX7</accession>
<evidence type="ECO:0000313" key="2">
    <source>
        <dbReference type="EMBL" id="GBP60745.1"/>
    </source>
</evidence>
<sequence length="85" mass="9374">MSPYPSRKIELGLDPPRLDFEIVLRTGEPATDAQPIKPYKSAYRNGDLATAPPSGNQLRSGRKLKAATPDTAQPWSRRRGPLPPH</sequence>
<name>A0A4C1XEX7_EUMVA</name>
<dbReference type="EMBL" id="BGZK01000794">
    <property type="protein sequence ID" value="GBP60745.1"/>
    <property type="molecule type" value="Genomic_DNA"/>
</dbReference>
<proteinExistence type="predicted"/>
<keyword evidence="3" id="KW-1185">Reference proteome</keyword>
<gene>
    <name evidence="2" type="ORF">EVAR_47483_1</name>
</gene>
<feature type="region of interest" description="Disordered" evidence="1">
    <location>
        <begin position="26"/>
        <end position="85"/>
    </location>
</feature>